<protein>
    <submittedName>
        <fullName evidence="2">Uncharacterized protein</fullName>
    </submittedName>
</protein>
<sequence length="104" mass="11862">MVFYDGGILHSGIYQTQYYLPSLVLASSFIPPFLASFILFLSIFSYSSLHFFLPTFLILRSCKSLCLFLLRCLPQKGTDNTLNTVMYDVIGNVEAEIYSYLVHI</sequence>
<dbReference type="EMBL" id="HBUF01682010">
    <property type="protein sequence ID" value="CAG6792501.1"/>
    <property type="molecule type" value="Transcribed_RNA"/>
</dbReference>
<organism evidence="2">
    <name type="scientific">Cacopsylla melanoneura</name>
    <dbReference type="NCBI Taxonomy" id="428564"/>
    <lineage>
        <taxon>Eukaryota</taxon>
        <taxon>Metazoa</taxon>
        <taxon>Ecdysozoa</taxon>
        <taxon>Arthropoda</taxon>
        <taxon>Hexapoda</taxon>
        <taxon>Insecta</taxon>
        <taxon>Pterygota</taxon>
        <taxon>Neoptera</taxon>
        <taxon>Paraneoptera</taxon>
        <taxon>Hemiptera</taxon>
        <taxon>Sternorrhyncha</taxon>
        <taxon>Psylloidea</taxon>
        <taxon>Psyllidae</taxon>
        <taxon>Psyllinae</taxon>
        <taxon>Cacopsylla</taxon>
    </lineage>
</organism>
<proteinExistence type="predicted"/>
<keyword evidence="1" id="KW-1133">Transmembrane helix</keyword>
<dbReference type="AlphaFoldDB" id="A0A8D9C2R8"/>
<evidence type="ECO:0000313" key="2">
    <source>
        <dbReference type="EMBL" id="CAG6792501.1"/>
    </source>
</evidence>
<name>A0A8D9C2R8_9HEMI</name>
<feature type="transmembrane region" description="Helical" evidence="1">
    <location>
        <begin position="29"/>
        <end position="53"/>
    </location>
</feature>
<evidence type="ECO:0000256" key="1">
    <source>
        <dbReference type="SAM" id="Phobius"/>
    </source>
</evidence>
<keyword evidence="1" id="KW-0472">Membrane</keyword>
<keyword evidence="1" id="KW-0812">Transmembrane</keyword>
<reference evidence="2" key="1">
    <citation type="submission" date="2021-05" db="EMBL/GenBank/DDBJ databases">
        <authorList>
            <person name="Alioto T."/>
            <person name="Alioto T."/>
            <person name="Gomez Garrido J."/>
        </authorList>
    </citation>
    <scope>NUCLEOTIDE SEQUENCE</scope>
</reference>
<accession>A0A8D9C2R8</accession>